<dbReference type="AlphaFoldDB" id="A0A4Y2RDW8"/>
<dbReference type="EMBL" id="BGPR01016621">
    <property type="protein sequence ID" value="GBN73626.1"/>
    <property type="molecule type" value="Genomic_DNA"/>
</dbReference>
<dbReference type="Proteomes" id="UP000499080">
    <property type="component" value="Unassembled WGS sequence"/>
</dbReference>
<accession>A0A4Y2RDW8</accession>
<proteinExistence type="predicted"/>
<protein>
    <submittedName>
        <fullName evidence="2">Uncharacterized protein</fullName>
    </submittedName>
</protein>
<name>A0A4Y2RDW8_ARAVE</name>
<organism evidence="2 3">
    <name type="scientific">Araneus ventricosus</name>
    <name type="common">Orbweaver spider</name>
    <name type="synonym">Epeira ventricosa</name>
    <dbReference type="NCBI Taxonomy" id="182803"/>
    <lineage>
        <taxon>Eukaryota</taxon>
        <taxon>Metazoa</taxon>
        <taxon>Ecdysozoa</taxon>
        <taxon>Arthropoda</taxon>
        <taxon>Chelicerata</taxon>
        <taxon>Arachnida</taxon>
        <taxon>Araneae</taxon>
        <taxon>Araneomorphae</taxon>
        <taxon>Entelegynae</taxon>
        <taxon>Araneoidea</taxon>
        <taxon>Araneidae</taxon>
        <taxon>Araneus</taxon>
    </lineage>
</organism>
<reference evidence="2 3" key="1">
    <citation type="journal article" date="2019" name="Sci. Rep.">
        <title>Orb-weaving spider Araneus ventricosus genome elucidates the spidroin gene catalogue.</title>
        <authorList>
            <person name="Kono N."/>
            <person name="Nakamura H."/>
            <person name="Ohtoshi R."/>
            <person name="Moran D.A.P."/>
            <person name="Shinohara A."/>
            <person name="Yoshida Y."/>
            <person name="Fujiwara M."/>
            <person name="Mori M."/>
            <person name="Tomita M."/>
            <person name="Arakawa K."/>
        </authorList>
    </citation>
    <scope>NUCLEOTIDE SEQUENCE [LARGE SCALE GENOMIC DNA]</scope>
</reference>
<sequence>MPTPYEKEMECLRKLLAEVETDEDPDFDNEGNGPEDDLEEIFSDHENFREHVTESEEGGDSGNEGVNNLELFSSKKGIEWRKTKFRQNIRCHNITSRLPGMKGPEKM</sequence>
<feature type="region of interest" description="Disordered" evidence="1">
    <location>
        <begin position="19"/>
        <end position="38"/>
    </location>
</feature>
<evidence type="ECO:0000256" key="1">
    <source>
        <dbReference type="SAM" id="MobiDB-lite"/>
    </source>
</evidence>
<evidence type="ECO:0000313" key="3">
    <source>
        <dbReference type="Proteomes" id="UP000499080"/>
    </source>
</evidence>
<evidence type="ECO:0000313" key="2">
    <source>
        <dbReference type="EMBL" id="GBN73626.1"/>
    </source>
</evidence>
<dbReference type="OrthoDB" id="6466835at2759"/>
<comment type="caution">
    <text evidence="2">The sequence shown here is derived from an EMBL/GenBank/DDBJ whole genome shotgun (WGS) entry which is preliminary data.</text>
</comment>
<keyword evidence="3" id="KW-1185">Reference proteome</keyword>
<gene>
    <name evidence="2" type="ORF">AVEN_35485_1</name>
</gene>